<evidence type="ECO:0000313" key="1">
    <source>
        <dbReference type="EMBL" id="PCH38524.1"/>
    </source>
</evidence>
<dbReference type="AlphaFoldDB" id="A0A2H3JPG8"/>
<dbReference type="Proteomes" id="UP000218811">
    <property type="component" value="Unassembled WGS sequence"/>
</dbReference>
<keyword evidence="2" id="KW-1185">Reference proteome</keyword>
<accession>A0A2H3JPG8</accession>
<feature type="non-terminal residue" evidence="1">
    <location>
        <position position="71"/>
    </location>
</feature>
<name>A0A2H3JPG8_WOLCO</name>
<dbReference type="EMBL" id="KB467942">
    <property type="protein sequence ID" value="PCH38524.1"/>
    <property type="molecule type" value="Genomic_DNA"/>
</dbReference>
<reference evidence="1 2" key="1">
    <citation type="journal article" date="2012" name="Science">
        <title>The Paleozoic origin of enzymatic lignin decomposition reconstructed from 31 fungal genomes.</title>
        <authorList>
            <person name="Floudas D."/>
            <person name="Binder M."/>
            <person name="Riley R."/>
            <person name="Barry K."/>
            <person name="Blanchette R.A."/>
            <person name="Henrissat B."/>
            <person name="Martinez A.T."/>
            <person name="Otillar R."/>
            <person name="Spatafora J.W."/>
            <person name="Yadav J.S."/>
            <person name="Aerts A."/>
            <person name="Benoit I."/>
            <person name="Boyd A."/>
            <person name="Carlson A."/>
            <person name="Copeland A."/>
            <person name="Coutinho P.M."/>
            <person name="de Vries R.P."/>
            <person name="Ferreira P."/>
            <person name="Findley K."/>
            <person name="Foster B."/>
            <person name="Gaskell J."/>
            <person name="Glotzer D."/>
            <person name="Gorecki P."/>
            <person name="Heitman J."/>
            <person name="Hesse C."/>
            <person name="Hori C."/>
            <person name="Igarashi K."/>
            <person name="Jurgens J.A."/>
            <person name="Kallen N."/>
            <person name="Kersten P."/>
            <person name="Kohler A."/>
            <person name="Kuees U."/>
            <person name="Kumar T.K.A."/>
            <person name="Kuo A."/>
            <person name="LaButti K."/>
            <person name="Larrondo L.F."/>
            <person name="Lindquist E."/>
            <person name="Ling A."/>
            <person name="Lombard V."/>
            <person name="Lucas S."/>
            <person name="Lundell T."/>
            <person name="Martin R."/>
            <person name="McLaughlin D.J."/>
            <person name="Morgenstern I."/>
            <person name="Morin E."/>
            <person name="Murat C."/>
            <person name="Nagy L.G."/>
            <person name="Nolan M."/>
            <person name="Ohm R.A."/>
            <person name="Patyshakuliyeva A."/>
            <person name="Rokas A."/>
            <person name="Ruiz-Duenas F.J."/>
            <person name="Sabat G."/>
            <person name="Salamov A."/>
            <person name="Samejima M."/>
            <person name="Schmutz J."/>
            <person name="Slot J.C."/>
            <person name="St John F."/>
            <person name="Stenlid J."/>
            <person name="Sun H."/>
            <person name="Sun S."/>
            <person name="Syed K."/>
            <person name="Tsang A."/>
            <person name="Wiebenga A."/>
            <person name="Young D."/>
            <person name="Pisabarro A."/>
            <person name="Eastwood D.C."/>
            <person name="Martin F."/>
            <person name="Cullen D."/>
            <person name="Grigoriev I.V."/>
            <person name="Hibbett D.S."/>
        </authorList>
    </citation>
    <scope>NUCLEOTIDE SEQUENCE [LARGE SCALE GENOMIC DNA]</scope>
    <source>
        <strain evidence="1 2">MD-104</strain>
    </source>
</reference>
<protein>
    <submittedName>
        <fullName evidence="1">Uncharacterized protein</fullName>
    </submittedName>
</protein>
<gene>
    <name evidence="1" type="ORF">WOLCODRAFT_136321</name>
</gene>
<evidence type="ECO:0000313" key="2">
    <source>
        <dbReference type="Proteomes" id="UP000218811"/>
    </source>
</evidence>
<proteinExistence type="predicted"/>
<sequence>MHMQCCRVWRRLPDVGKRALIQSAANNLQDMHLSNRAFRAACNLGLHFPMEKTHAAIRHAIVADDYVANRR</sequence>
<organism evidence="1 2">
    <name type="scientific">Wolfiporia cocos (strain MD-104)</name>
    <name type="common">Brown rot fungus</name>
    <dbReference type="NCBI Taxonomy" id="742152"/>
    <lineage>
        <taxon>Eukaryota</taxon>
        <taxon>Fungi</taxon>
        <taxon>Dikarya</taxon>
        <taxon>Basidiomycota</taxon>
        <taxon>Agaricomycotina</taxon>
        <taxon>Agaricomycetes</taxon>
        <taxon>Polyporales</taxon>
        <taxon>Phaeolaceae</taxon>
        <taxon>Wolfiporia</taxon>
    </lineage>
</organism>